<dbReference type="RefSeq" id="WP_130650614.1">
    <property type="nucleotide sequence ID" value="NZ_BMHA01000006.1"/>
</dbReference>
<reference evidence="13" key="2">
    <citation type="submission" date="2020-09" db="EMBL/GenBank/DDBJ databases">
        <authorList>
            <person name="Sun Q."/>
            <person name="Zhou Y."/>
        </authorList>
    </citation>
    <scope>NUCLEOTIDE SEQUENCE</scope>
    <source>
        <strain evidence="13">CGMCC 1.14988</strain>
    </source>
</reference>
<evidence type="ECO:0000256" key="11">
    <source>
        <dbReference type="RuleBase" id="RU363003"/>
    </source>
</evidence>
<dbReference type="InterPro" id="IPR036291">
    <property type="entry name" value="NAD(P)-bd_dom_sf"/>
</dbReference>
<gene>
    <name evidence="13" type="ORF">GCM10011354_18130</name>
</gene>
<dbReference type="FunFam" id="3.40.50.720:FF:000021">
    <property type="entry name" value="D-3-phosphoglycerate dehydrogenase"/>
    <property type="match status" value="1"/>
</dbReference>
<dbReference type="GO" id="GO:0006564">
    <property type="term" value="P:L-serine biosynthetic process"/>
    <property type="evidence" value="ECO:0007669"/>
    <property type="project" value="UniProtKB-UniRule"/>
</dbReference>
<dbReference type="InterPro" id="IPR006236">
    <property type="entry name" value="PGDH"/>
</dbReference>
<evidence type="ECO:0000259" key="12">
    <source>
        <dbReference type="PROSITE" id="PS51671"/>
    </source>
</evidence>
<dbReference type="GO" id="GO:0051287">
    <property type="term" value="F:NAD binding"/>
    <property type="evidence" value="ECO:0007669"/>
    <property type="project" value="UniProtKB-UniRule"/>
</dbReference>
<dbReference type="GO" id="GO:0004617">
    <property type="term" value="F:phosphoglycerate dehydrogenase activity"/>
    <property type="evidence" value="ECO:0007669"/>
    <property type="project" value="UniProtKB-UniRule"/>
</dbReference>
<evidence type="ECO:0000256" key="3">
    <source>
        <dbReference type="ARBA" id="ARBA00005854"/>
    </source>
</evidence>
<organism evidence="13 14">
    <name type="scientific">Egicoccus halophilus</name>
    <dbReference type="NCBI Taxonomy" id="1670830"/>
    <lineage>
        <taxon>Bacteria</taxon>
        <taxon>Bacillati</taxon>
        <taxon>Actinomycetota</taxon>
        <taxon>Nitriliruptoria</taxon>
        <taxon>Egicoccales</taxon>
        <taxon>Egicoccaceae</taxon>
        <taxon>Egicoccus</taxon>
    </lineage>
</organism>
<dbReference type="PROSITE" id="PS00670">
    <property type="entry name" value="D_2_HYDROXYACID_DH_2"/>
    <property type="match status" value="1"/>
</dbReference>
<dbReference type="EMBL" id="BMHA01000006">
    <property type="protein sequence ID" value="GGI06246.1"/>
    <property type="molecule type" value="Genomic_DNA"/>
</dbReference>
<keyword evidence="6 11" id="KW-0560">Oxidoreductase</keyword>
<dbReference type="SUPFAM" id="SSF55021">
    <property type="entry name" value="ACT-like"/>
    <property type="match status" value="1"/>
</dbReference>
<dbReference type="PANTHER" id="PTHR42789">
    <property type="entry name" value="D-ISOMER SPECIFIC 2-HYDROXYACID DEHYDROGENASE FAMILY PROTEIN (AFU_ORTHOLOGUE AFUA_6G10090)"/>
    <property type="match status" value="1"/>
</dbReference>
<comment type="function">
    <text evidence="1">Catalyzes the reversible oxidation of 3-phospho-D-glycerate to 3-phosphonooxypyruvate, the first step of the phosphorylated L-serine biosynthesis pathway. Also catalyzes the reversible oxidation of 2-hydroxyglutarate to 2-oxoglutarate.</text>
</comment>
<dbReference type="Proteomes" id="UP000650511">
    <property type="component" value="Unassembled WGS sequence"/>
</dbReference>
<evidence type="ECO:0000313" key="13">
    <source>
        <dbReference type="EMBL" id="GGI06246.1"/>
    </source>
</evidence>
<evidence type="ECO:0000256" key="1">
    <source>
        <dbReference type="ARBA" id="ARBA00003800"/>
    </source>
</evidence>
<feature type="domain" description="ACT" evidence="12">
    <location>
        <begin position="454"/>
        <end position="526"/>
    </location>
</feature>
<comment type="caution">
    <text evidence="13">The sequence shown here is derived from an EMBL/GenBank/DDBJ whole genome shotgun (WGS) entry which is preliminary data.</text>
</comment>
<dbReference type="SUPFAM" id="SSF51735">
    <property type="entry name" value="NAD(P)-binding Rossmann-fold domains"/>
    <property type="match status" value="1"/>
</dbReference>
<dbReference type="PANTHER" id="PTHR42789:SF1">
    <property type="entry name" value="D-ISOMER SPECIFIC 2-HYDROXYACID DEHYDROGENASE FAMILY PROTEIN (AFU_ORTHOLOGUE AFUA_6G10090)"/>
    <property type="match status" value="1"/>
</dbReference>
<keyword evidence="5 11" id="KW-0028">Amino-acid biosynthesis</keyword>
<accession>A0A8J3ADQ2</accession>
<dbReference type="EC" id="1.1.1.95" evidence="11"/>
<dbReference type="Gene3D" id="3.30.1330.90">
    <property type="entry name" value="D-3-phosphoglycerate dehydrogenase, domain 3"/>
    <property type="match status" value="1"/>
</dbReference>
<evidence type="ECO:0000256" key="10">
    <source>
        <dbReference type="ARBA" id="ARBA00048731"/>
    </source>
</evidence>
<dbReference type="SUPFAM" id="SSF52283">
    <property type="entry name" value="Formate/glycerate dehydrogenase catalytic domain-like"/>
    <property type="match status" value="1"/>
</dbReference>
<dbReference type="InterPro" id="IPR006140">
    <property type="entry name" value="D-isomer_DH_NAD-bd"/>
</dbReference>
<reference evidence="13" key="1">
    <citation type="journal article" date="2014" name="Int. J. Syst. Evol. Microbiol.">
        <title>Complete genome sequence of Corynebacterium casei LMG S-19264T (=DSM 44701T), isolated from a smear-ripened cheese.</title>
        <authorList>
            <consortium name="US DOE Joint Genome Institute (JGI-PGF)"/>
            <person name="Walter F."/>
            <person name="Albersmeier A."/>
            <person name="Kalinowski J."/>
            <person name="Ruckert C."/>
        </authorList>
    </citation>
    <scope>NUCLEOTIDE SEQUENCE</scope>
    <source>
        <strain evidence="13">CGMCC 1.14988</strain>
    </source>
</reference>
<dbReference type="NCBIfam" id="TIGR01327">
    <property type="entry name" value="PGDH"/>
    <property type="match status" value="1"/>
</dbReference>
<dbReference type="Gene3D" id="3.40.50.720">
    <property type="entry name" value="NAD(P)-binding Rossmann-like Domain"/>
    <property type="match status" value="2"/>
</dbReference>
<protein>
    <recommendedName>
        <fullName evidence="4 11">D-3-phosphoglycerate dehydrogenase</fullName>
        <ecNumber evidence="11">1.1.1.95</ecNumber>
    </recommendedName>
</protein>
<dbReference type="OrthoDB" id="9793626at2"/>
<keyword evidence="8 11" id="KW-0718">Serine biosynthesis</keyword>
<dbReference type="InterPro" id="IPR029753">
    <property type="entry name" value="D-isomer_DH_CS"/>
</dbReference>
<dbReference type="SUPFAM" id="SSF143548">
    <property type="entry name" value="Serine metabolism enzymes domain"/>
    <property type="match status" value="1"/>
</dbReference>
<dbReference type="InterPro" id="IPR002912">
    <property type="entry name" value="ACT_dom"/>
</dbReference>
<comment type="pathway">
    <text evidence="2 11">Amino-acid biosynthesis; L-serine biosynthesis; L-serine from 3-phospho-D-glycerate: step 1/3.</text>
</comment>
<dbReference type="InterPro" id="IPR029752">
    <property type="entry name" value="D-isomer_DH_CS1"/>
</dbReference>
<dbReference type="InterPro" id="IPR050857">
    <property type="entry name" value="D-2-hydroxyacid_DH"/>
</dbReference>
<evidence type="ECO:0000256" key="8">
    <source>
        <dbReference type="ARBA" id="ARBA00023299"/>
    </source>
</evidence>
<comment type="similarity">
    <text evidence="3 11">Belongs to the D-isomer specific 2-hydroxyacid dehydrogenase family.</text>
</comment>
<dbReference type="PROSITE" id="PS00065">
    <property type="entry name" value="D_2_HYDROXYACID_DH_1"/>
    <property type="match status" value="1"/>
</dbReference>
<dbReference type="UniPathway" id="UPA00135">
    <property type="reaction ID" value="UER00196"/>
</dbReference>
<evidence type="ECO:0000256" key="4">
    <source>
        <dbReference type="ARBA" id="ARBA00021582"/>
    </source>
</evidence>
<sequence>MRILVADPLAEAGVAALAEQHDVDVKTGLSKDELLEIVDAYDAIVVRSQTTIDADVFAAASSLKVVARAGVGLDNVDVEAGTKHGVIVCNAPQSNIVSAAEHTVALLLSLARNIPQAHAALVQGKWERSKWSGTELHDKTLGVLGLGRIGTLVAQRCHAFGMRLVAYDPFVAPDRAARLGVELLDTVDEVLERADFVTVHLPKTPETVGLLDADRLRRMKPTARLLNVARGGIVDEQALADALRDGVIAGAAVDVFASEPTTESPLFGLSNAVVTPHLGASTEEAQDKAGTQVADYVNLALAGEFVPSAVNVQGGPVDEDVKPFLPLGEKLGRLLTALAEDGLGGEVTVEYCGQLADHDARVVGLSVLKGMLGAVASEPVTFVNAPLLADERGIRVREISDPHSEDYVSLLRVSGTTRDGAALRVAGTLLQPGSRERLVEVWNTPVDVDPAAHMAFFRYEDRPGVVGAVGTGFGEAGVNIAAAQVGRTTAGGEAIMALSLDEAVPQDVLEHITEQIGAREGRSISL</sequence>
<dbReference type="Gene3D" id="3.30.70.260">
    <property type="match status" value="1"/>
</dbReference>
<dbReference type="PROSITE" id="PS00671">
    <property type="entry name" value="D_2_HYDROXYACID_DH_3"/>
    <property type="match status" value="1"/>
</dbReference>
<keyword evidence="7 11" id="KW-0520">NAD</keyword>
<keyword evidence="14" id="KW-1185">Reference proteome</keyword>
<evidence type="ECO:0000256" key="2">
    <source>
        <dbReference type="ARBA" id="ARBA00005216"/>
    </source>
</evidence>
<evidence type="ECO:0000313" key="14">
    <source>
        <dbReference type="Proteomes" id="UP000650511"/>
    </source>
</evidence>
<dbReference type="PROSITE" id="PS51671">
    <property type="entry name" value="ACT"/>
    <property type="match status" value="1"/>
</dbReference>
<evidence type="ECO:0000256" key="6">
    <source>
        <dbReference type="ARBA" id="ARBA00023002"/>
    </source>
</evidence>
<dbReference type="CDD" id="cd04902">
    <property type="entry name" value="ACT_3PGDH-xct"/>
    <property type="match status" value="1"/>
</dbReference>
<dbReference type="CDD" id="cd12173">
    <property type="entry name" value="PGDH_4"/>
    <property type="match status" value="1"/>
</dbReference>
<dbReference type="AlphaFoldDB" id="A0A8J3ADQ2"/>
<dbReference type="Pfam" id="PF19304">
    <property type="entry name" value="PGDH_inter"/>
    <property type="match status" value="1"/>
</dbReference>
<comment type="catalytic activity">
    <reaction evidence="9">
        <text>(R)-2-hydroxyglutarate + NAD(+) = 2-oxoglutarate + NADH + H(+)</text>
        <dbReference type="Rhea" id="RHEA:49612"/>
        <dbReference type="ChEBI" id="CHEBI:15378"/>
        <dbReference type="ChEBI" id="CHEBI:15801"/>
        <dbReference type="ChEBI" id="CHEBI:16810"/>
        <dbReference type="ChEBI" id="CHEBI:57540"/>
        <dbReference type="ChEBI" id="CHEBI:57945"/>
        <dbReference type="EC" id="1.1.1.399"/>
    </reaction>
</comment>
<dbReference type="InterPro" id="IPR029009">
    <property type="entry name" value="ASB_dom_sf"/>
</dbReference>
<evidence type="ECO:0000256" key="5">
    <source>
        <dbReference type="ARBA" id="ARBA00022605"/>
    </source>
</evidence>
<evidence type="ECO:0000256" key="7">
    <source>
        <dbReference type="ARBA" id="ARBA00023027"/>
    </source>
</evidence>
<comment type="catalytic activity">
    <reaction evidence="10 11">
        <text>(2R)-3-phosphoglycerate + NAD(+) = 3-phosphooxypyruvate + NADH + H(+)</text>
        <dbReference type="Rhea" id="RHEA:12641"/>
        <dbReference type="ChEBI" id="CHEBI:15378"/>
        <dbReference type="ChEBI" id="CHEBI:18110"/>
        <dbReference type="ChEBI" id="CHEBI:57540"/>
        <dbReference type="ChEBI" id="CHEBI:57945"/>
        <dbReference type="ChEBI" id="CHEBI:58272"/>
        <dbReference type="EC" id="1.1.1.95"/>
    </reaction>
</comment>
<dbReference type="InterPro" id="IPR045865">
    <property type="entry name" value="ACT-like_dom_sf"/>
</dbReference>
<evidence type="ECO:0000256" key="9">
    <source>
        <dbReference type="ARBA" id="ARBA00048126"/>
    </source>
</evidence>
<dbReference type="Pfam" id="PF02826">
    <property type="entry name" value="2-Hacid_dh_C"/>
    <property type="match status" value="1"/>
</dbReference>
<proteinExistence type="inferred from homology"/>
<dbReference type="Pfam" id="PF01842">
    <property type="entry name" value="ACT"/>
    <property type="match status" value="1"/>
</dbReference>
<dbReference type="InterPro" id="IPR006139">
    <property type="entry name" value="D-isomer_2_OHA_DH_cat_dom"/>
</dbReference>
<name>A0A8J3ADQ2_9ACTN</name>
<dbReference type="InterPro" id="IPR045626">
    <property type="entry name" value="PGDH_ASB_dom"/>
</dbReference>
<dbReference type="Pfam" id="PF00389">
    <property type="entry name" value="2-Hacid_dh"/>
    <property type="match status" value="1"/>
</dbReference>